<proteinExistence type="predicted"/>
<dbReference type="InParanoid" id="S8E0P1"/>
<feature type="region of interest" description="Disordered" evidence="1">
    <location>
        <begin position="169"/>
        <end position="287"/>
    </location>
</feature>
<reference evidence="2 3" key="1">
    <citation type="journal article" date="2012" name="Science">
        <title>The Paleozoic origin of enzymatic lignin decomposition reconstructed from 31 fungal genomes.</title>
        <authorList>
            <person name="Floudas D."/>
            <person name="Binder M."/>
            <person name="Riley R."/>
            <person name="Barry K."/>
            <person name="Blanchette R.A."/>
            <person name="Henrissat B."/>
            <person name="Martinez A.T."/>
            <person name="Otillar R."/>
            <person name="Spatafora J.W."/>
            <person name="Yadav J.S."/>
            <person name="Aerts A."/>
            <person name="Benoit I."/>
            <person name="Boyd A."/>
            <person name="Carlson A."/>
            <person name="Copeland A."/>
            <person name="Coutinho P.M."/>
            <person name="de Vries R.P."/>
            <person name="Ferreira P."/>
            <person name="Findley K."/>
            <person name="Foster B."/>
            <person name="Gaskell J."/>
            <person name="Glotzer D."/>
            <person name="Gorecki P."/>
            <person name="Heitman J."/>
            <person name="Hesse C."/>
            <person name="Hori C."/>
            <person name="Igarashi K."/>
            <person name="Jurgens J.A."/>
            <person name="Kallen N."/>
            <person name="Kersten P."/>
            <person name="Kohler A."/>
            <person name="Kuees U."/>
            <person name="Kumar T.K.A."/>
            <person name="Kuo A."/>
            <person name="LaButti K."/>
            <person name="Larrondo L.F."/>
            <person name="Lindquist E."/>
            <person name="Ling A."/>
            <person name="Lombard V."/>
            <person name="Lucas S."/>
            <person name="Lundell T."/>
            <person name="Martin R."/>
            <person name="McLaughlin D.J."/>
            <person name="Morgenstern I."/>
            <person name="Morin E."/>
            <person name="Murat C."/>
            <person name="Nagy L.G."/>
            <person name="Nolan M."/>
            <person name="Ohm R.A."/>
            <person name="Patyshakuliyeva A."/>
            <person name="Rokas A."/>
            <person name="Ruiz-Duenas F.J."/>
            <person name="Sabat G."/>
            <person name="Salamov A."/>
            <person name="Samejima M."/>
            <person name="Schmutz J."/>
            <person name="Slot J.C."/>
            <person name="St John F."/>
            <person name="Stenlid J."/>
            <person name="Sun H."/>
            <person name="Sun S."/>
            <person name="Syed K."/>
            <person name="Tsang A."/>
            <person name="Wiebenga A."/>
            <person name="Young D."/>
            <person name="Pisabarro A."/>
            <person name="Eastwood D.C."/>
            <person name="Martin F."/>
            <person name="Cullen D."/>
            <person name="Grigoriev I.V."/>
            <person name="Hibbett D.S."/>
        </authorList>
    </citation>
    <scope>NUCLEOTIDE SEQUENCE</scope>
    <source>
        <strain evidence="3">FP-58527</strain>
    </source>
</reference>
<feature type="compositionally biased region" description="Acidic residues" evidence="1">
    <location>
        <begin position="220"/>
        <end position="243"/>
    </location>
</feature>
<dbReference type="EMBL" id="KE504163">
    <property type="protein sequence ID" value="EPS98721.1"/>
    <property type="molecule type" value="Genomic_DNA"/>
</dbReference>
<dbReference type="HOGENOM" id="CLU_481491_0_0_1"/>
<evidence type="ECO:0000256" key="1">
    <source>
        <dbReference type="SAM" id="MobiDB-lite"/>
    </source>
</evidence>
<accession>S8E0P1</accession>
<protein>
    <submittedName>
        <fullName evidence="2">Uncharacterized protein</fullName>
    </submittedName>
</protein>
<dbReference type="Proteomes" id="UP000015241">
    <property type="component" value="Unassembled WGS sequence"/>
</dbReference>
<evidence type="ECO:0000313" key="3">
    <source>
        <dbReference type="Proteomes" id="UP000015241"/>
    </source>
</evidence>
<organism evidence="2 3">
    <name type="scientific">Fomitopsis schrenkii</name>
    <name type="common">Brown rot fungus</name>
    <dbReference type="NCBI Taxonomy" id="2126942"/>
    <lineage>
        <taxon>Eukaryota</taxon>
        <taxon>Fungi</taxon>
        <taxon>Dikarya</taxon>
        <taxon>Basidiomycota</taxon>
        <taxon>Agaricomycotina</taxon>
        <taxon>Agaricomycetes</taxon>
        <taxon>Polyporales</taxon>
        <taxon>Fomitopsis</taxon>
    </lineage>
</organism>
<gene>
    <name evidence="2" type="ORF">FOMPIDRAFT_1017592</name>
</gene>
<name>S8E0P1_FOMSC</name>
<sequence>MALRIADRTWAGFVSELVHLAADHPDCEDRLDVLFTDSPPTSFAENSAALSGITNLLKEVWEGPLDDAAAFKLISEFILPAEWAKAFDDLPADAAPAIVRALKIYRAEVRVMNMRTVKHDVPFMPLAIEEGCTARNDVPDGQSLVTDHLSVAWISNDWCISFTYQNRPAYGKPAPRKKTPQGQAERSEQSGEGQQRPEVSANDEASPPKKNGKRAAPASESEEVEDHDDRDDELDELDPEEDEAVQRTTTRKGKGKKSASTAPPKKKARVAPAATTPPRPAAAKAVRATPARATCAVTVAARNKVVMPVRATRGKATGKGARKQSTAKTLQTLLVKFRGKFRCAGCSRRDGSNNEVPECRVVGQAWRCFECNDGHRNCEISVRTYFAQGIIYVKAFVIIDKKTRLGVYELYDGSNAYSEALEAAGMSGLKVHVTQGLAIERLTKEVKNLKKMVKATLGSEDANNKLLKVRVGLLGEQPVELALLVCELGELRAVGTDAGEGGRGMGRAALTASRPASPHVERMSMSETEGGVQHRGVLDGTQDGLDRLLQVPGHYVIGLDAIGIPK</sequence>
<keyword evidence="3" id="KW-1185">Reference proteome</keyword>
<evidence type="ECO:0000313" key="2">
    <source>
        <dbReference type="EMBL" id="EPS98721.1"/>
    </source>
</evidence>
<dbReference type="AlphaFoldDB" id="S8E0P1"/>